<dbReference type="AlphaFoldDB" id="A0A9D4H0D9"/>
<proteinExistence type="predicted"/>
<reference evidence="2" key="2">
    <citation type="submission" date="2020-11" db="EMBL/GenBank/DDBJ databases">
        <authorList>
            <person name="McCartney M.A."/>
            <person name="Auch B."/>
            <person name="Kono T."/>
            <person name="Mallez S."/>
            <person name="Becker A."/>
            <person name="Gohl D.M."/>
            <person name="Silverstein K.A.T."/>
            <person name="Koren S."/>
            <person name="Bechman K.B."/>
            <person name="Herman A."/>
            <person name="Abrahante J.E."/>
            <person name="Garbe J."/>
        </authorList>
    </citation>
    <scope>NUCLEOTIDE SEQUENCE</scope>
    <source>
        <strain evidence="2">Duluth1</strain>
        <tissue evidence="2">Whole animal</tissue>
    </source>
</reference>
<keyword evidence="3" id="KW-1185">Reference proteome</keyword>
<evidence type="ECO:0000313" key="2">
    <source>
        <dbReference type="EMBL" id="KAH3826315.1"/>
    </source>
</evidence>
<dbReference type="EMBL" id="JAIWYP010000005">
    <property type="protein sequence ID" value="KAH3826315.1"/>
    <property type="molecule type" value="Genomic_DNA"/>
</dbReference>
<organism evidence="2 3">
    <name type="scientific">Dreissena polymorpha</name>
    <name type="common">Zebra mussel</name>
    <name type="synonym">Mytilus polymorpha</name>
    <dbReference type="NCBI Taxonomy" id="45954"/>
    <lineage>
        <taxon>Eukaryota</taxon>
        <taxon>Metazoa</taxon>
        <taxon>Spiralia</taxon>
        <taxon>Lophotrochozoa</taxon>
        <taxon>Mollusca</taxon>
        <taxon>Bivalvia</taxon>
        <taxon>Autobranchia</taxon>
        <taxon>Heteroconchia</taxon>
        <taxon>Euheterodonta</taxon>
        <taxon>Imparidentia</taxon>
        <taxon>Neoheterodontei</taxon>
        <taxon>Myida</taxon>
        <taxon>Dreissenoidea</taxon>
        <taxon>Dreissenidae</taxon>
        <taxon>Dreissena</taxon>
    </lineage>
</organism>
<sequence length="84" mass="9152">MSPDASKYWKSGQIVGESDRSGIPLFVNVTQVQHPVQSSFLPASQRVRAPRTSAGGPGRWTEVPWAMTPDTANTYGRRSGCDCQ</sequence>
<evidence type="ECO:0000256" key="1">
    <source>
        <dbReference type="SAM" id="MobiDB-lite"/>
    </source>
</evidence>
<accession>A0A9D4H0D9</accession>
<feature type="region of interest" description="Disordered" evidence="1">
    <location>
        <begin position="41"/>
        <end position="66"/>
    </location>
</feature>
<gene>
    <name evidence="2" type="ORF">DPMN_128214</name>
</gene>
<protein>
    <submittedName>
        <fullName evidence="2">Uncharacterized protein</fullName>
    </submittedName>
</protein>
<evidence type="ECO:0000313" key="3">
    <source>
        <dbReference type="Proteomes" id="UP000828390"/>
    </source>
</evidence>
<name>A0A9D4H0D9_DREPO</name>
<reference evidence="2" key="1">
    <citation type="journal article" date="2019" name="bioRxiv">
        <title>The Genome of the Zebra Mussel, Dreissena polymorpha: A Resource for Invasive Species Research.</title>
        <authorList>
            <person name="McCartney M.A."/>
            <person name="Auch B."/>
            <person name="Kono T."/>
            <person name="Mallez S."/>
            <person name="Zhang Y."/>
            <person name="Obille A."/>
            <person name="Becker A."/>
            <person name="Abrahante J.E."/>
            <person name="Garbe J."/>
            <person name="Badalamenti J.P."/>
            <person name="Herman A."/>
            <person name="Mangelson H."/>
            <person name="Liachko I."/>
            <person name="Sullivan S."/>
            <person name="Sone E.D."/>
            <person name="Koren S."/>
            <person name="Silverstein K.A.T."/>
            <person name="Beckman K.B."/>
            <person name="Gohl D.M."/>
        </authorList>
    </citation>
    <scope>NUCLEOTIDE SEQUENCE</scope>
    <source>
        <strain evidence="2">Duluth1</strain>
        <tissue evidence="2">Whole animal</tissue>
    </source>
</reference>
<dbReference type="Proteomes" id="UP000828390">
    <property type="component" value="Unassembled WGS sequence"/>
</dbReference>
<comment type="caution">
    <text evidence="2">The sequence shown here is derived from an EMBL/GenBank/DDBJ whole genome shotgun (WGS) entry which is preliminary data.</text>
</comment>